<feature type="region of interest" description="Disordered" evidence="1">
    <location>
        <begin position="1"/>
        <end position="36"/>
    </location>
</feature>
<comment type="caution">
    <text evidence="2">The sequence shown here is derived from an EMBL/GenBank/DDBJ whole genome shotgun (WGS) entry which is preliminary data.</text>
</comment>
<dbReference type="PANTHER" id="PTHR33067">
    <property type="entry name" value="RNA-DIRECTED DNA POLYMERASE-RELATED"/>
    <property type="match status" value="1"/>
</dbReference>
<dbReference type="Proteomes" id="UP000289738">
    <property type="component" value="Chromosome B04"/>
</dbReference>
<dbReference type="Gene3D" id="2.40.70.10">
    <property type="entry name" value="Acid Proteases"/>
    <property type="match status" value="1"/>
</dbReference>
<evidence type="ECO:0000313" key="2">
    <source>
        <dbReference type="EMBL" id="RYR14257.1"/>
    </source>
</evidence>
<proteinExistence type="predicted"/>
<protein>
    <recommendedName>
        <fullName evidence="4">Aspartic peptidase DDI1-type domain-containing protein</fullName>
    </recommendedName>
</protein>
<dbReference type="AlphaFoldDB" id="A0A444ZJ72"/>
<reference evidence="2 3" key="1">
    <citation type="submission" date="2019-01" db="EMBL/GenBank/DDBJ databases">
        <title>Sequencing of cultivated peanut Arachis hypogaea provides insights into genome evolution and oil improvement.</title>
        <authorList>
            <person name="Chen X."/>
        </authorList>
    </citation>
    <scope>NUCLEOTIDE SEQUENCE [LARGE SCALE GENOMIC DNA]</scope>
    <source>
        <strain evidence="3">cv. Fuhuasheng</strain>
        <tissue evidence="2">Leaves</tissue>
    </source>
</reference>
<evidence type="ECO:0000313" key="3">
    <source>
        <dbReference type="Proteomes" id="UP000289738"/>
    </source>
</evidence>
<dbReference type="CDD" id="cd00303">
    <property type="entry name" value="retropepsin_like"/>
    <property type="match status" value="1"/>
</dbReference>
<gene>
    <name evidence="2" type="ORF">Ahy_B04g070829</name>
</gene>
<evidence type="ECO:0000256" key="1">
    <source>
        <dbReference type="SAM" id="MobiDB-lite"/>
    </source>
</evidence>
<feature type="region of interest" description="Disordered" evidence="1">
    <location>
        <begin position="305"/>
        <end position="324"/>
    </location>
</feature>
<dbReference type="EMBL" id="SDMP01000014">
    <property type="protein sequence ID" value="RYR14257.1"/>
    <property type="molecule type" value="Genomic_DNA"/>
</dbReference>
<organism evidence="2 3">
    <name type="scientific">Arachis hypogaea</name>
    <name type="common">Peanut</name>
    <dbReference type="NCBI Taxonomy" id="3818"/>
    <lineage>
        <taxon>Eukaryota</taxon>
        <taxon>Viridiplantae</taxon>
        <taxon>Streptophyta</taxon>
        <taxon>Embryophyta</taxon>
        <taxon>Tracheophyta</taxon>
        <taxon>Spermatophyta</taxon>
        <taxon>Magnoliopsida</taxon>
        <taxon>eudicotyledons</taxon>
        <taxon>Gunneridae</taxon>
        <taxon>Pentapetalae</taxon>
        <taxon>rosids</taxon>
        <taxon>fabids</taxon>
        <taxon>Fabales</taxon>
        <taxon>Fabaceae</taxon>
        <taxon>Papilionoideae</taxon>
        <taxon>50 kb inversion clade</taxon>
        <taxon>dalbergioids sensu lato</taxon>
        <taxon>Dalbergieae</taxon>
        <taxon>Pterocarpus clade</taxon>
        <taxon>Arachis</taxon>
    </lineage>
</organism>
<dbReference type="PANTHER" id="PTHR33067:SF9">
    <property type="entry name" value="RNA-DIRECTED DNA POLYMERASE"/>
    <property type="match status" value="1"/>
</dbReference>
<evidence type="ECO:0008006" key="4">
    <source>
        <dbReference type="Google" id="ProtNLM"/>
    </source>
</evidence>
<keyword evidence="3" id="KW-1185">Reference proteome</keyword>
<name>A0A444ZJ72_ARAHY</name>
<dbReference type="InterPro" id="IPR021109">
    <property type="entry name" value="Peptidase_aspartic_dom_sf"/>
</dbReference>
<accession>A0A444ZJ72</accession>
<sequence length="433" mass="49104">MVTISDKETEEEPNKPSEQPEDTSAGKQEENHQETTITQKELLRLYAPFSQLLNGGVEKRIYSRFLDIFSSLHVNIPFIKALQQIPSYIKYMKELLTRKSSLKGGQTIVMNKECSALILPELPTKRKDPGSFHIPCAIGETMFDKGLCDLGASINLMPLSFMKRLQINELMPTDVVIRLADKTQKQAIGVVENVLVKVGNYFLPTDFVILEMEDSHLHPIILGRPFLATARALIDVERGELILRVHDEQLTFNVFKPSQEASQEGKELRTEHDRAMVGETSIEAQAVHSGIPLGDEQNNQQLSQLKETQVEPKPPESYGTSNKIPLGKETIKSRITAKETKKKIPRRWRNKKIPTEDFSPGDKVISAYFLDIPPHLPTIPSQLPKIFTINKVLSLEHVEIIDEANGYRFTARGENLKHYQPPWQRQNVKLVTL</sequence>